<proteinExistence type="predicted"/>
<evidence type="ECO:0000313" key="2">
    <source>
        <dbReference type="Proteomes" id="UP000887577"/>
    </source>
</evidence>
<name>A0A914Y4Q8_9BILA</name>
<protein>
    <submittedName>
        <fullName evidence="3">Ground-like domain-containing protein</fullName>
    </submittedName>
</protein>
<keyword evidence="2" id="KW-1185">Reference proteome</keyword>
<dbReference type="InterPro" id="IPR007284">
    <property type="entry name" value="Ground-like_dom"/>
</dbReference>
<sequence length="121" mass="13716">MNDSGYLCCSGALQETIMEAIDELKKEKEDTGEEFNSCNMHAMGMKIGKMAEEKFNTSFETFVGISNFASKTRFHGNFLCKVKAEGKIILSYGTPKKGNPLESIPLPVPFRRRHYTFTYRV</sequence>
<dbReference type="AlphaFoldDB" id="A0A914Y4Q8"/>
<dbReference type="Proteomes" id="UP000887577">
    <property type="component" value="Unplaced"/>
</dbReference>
<evidence type="ECO:0000259" key="1">
    <source>
        <dbReference type="Pfam" id="PF04155"/>
    </source>
</evidence>
<reference evidence="3" key="1">
    <citation type="submission" date="2022-11" db="UniProtKB">
        <authorList>
            <consortium name="WormBaseParasite"/>
        </authorList>
    </citation>
    <scope>IDENTIFICATION</scope>
</reference>
<organism evidence="2 3">
    <name type="scientific">Panagrolaimus superbus</name>
    <dbReference type="NCBI Taxonomy" id="310955"/>
    <lineage>
        <taxon>Eukaryota</taxon>
        <taxon>Metazoa</taxon>
        <taxon>Ecdysozoa</taxon>
        <taxon>Nematoda</taxon>
        <taxon>Chromadorea</taxon>
        <taxon>Rhabditida</taxon>
        <taxon>Tylenchina</taxon>
        <taxon>Panagrolaimomorpha</taxon>
        <taxon>Panagrolaimoidea</taxon>
        <taxon>Panagrolaimidae</taxon>
        <taxon>Panagrolaimus</taxon>
    </lineage>
</organism>
<feature type="domain" description="Ground-like" evidence="1">
    <location>
        <begin position="5"/>
        <end position="92"/>
    </location>
</feature>
<dbReference type="Pfam" id="PF04155">
    <property type="entry name" value="Ground-like"/>
    <property type="match status" value="1"/>
</dbReference>
<dbReference type="WBParaSite" id="PSU_v2.g13760.t1">
    <property type="protein sequence ID" value="PSU_v2.g13760.t1"/>
    <property type="gene ID" value="PSU_v2.g13760"/>
</dbReference>
<evidence type="ECO:0000313" key="3">
    <source>
        <dbReference type="WBParaSite" id="PSU_v2.g13760.t1"/>
    </source>
</evidence>
<accession>A0A914Y4Q8</accession>
<dbReference type="PANTHER" id="PTHR31967">
    <property type="entry name" value="GROUNDHOG (HEDGEHOG-LIKE FAMILY)-RELATED"/>
    <property type="match status" value="1"/>
</dbReference>